<evidence type="ECO:0000256" key="5">
    <source>
        <dbReference type="ARBA" id="ARBA00023136"/>
    </source>
</evidence>
<evidence type="ECO:0000256" key="1">
    <source>
        <dbReference type="ARBA" id="ARBA00004141"/>
    </source>
</evidence>
<dbReference type="GO" id="GO:0004930">
    <property type="term" value="F:G protein-coupled receptor activity"/>
    <property type="evidence" value="ECO:0007669"/>
    <property type="project" value="TreeGrafter"/>
</dbReference>
<comment type="subcellular location">
    <subcellularLocation>
        <location evidence="1">Membrane</location>
        <topology evidence="1">Multi-pass membrane protein</topology>
    </subcellularLocation>
</comment>
<feature type="transmembrane region" description="Helical" evidence="7">
    <location>
        <begin position="182"/>
        <end position="203"/>
    </location>
</feature>
<dbReference type="PANTHER" id="PTHR15876">
    <property type="entry name" value="TRANSMEMBRANE PROTEIN ADIPOCYTE-ASSOCIATED 1"/>
    <property type="match status" value="1"/>
</dbReference>
<feature type="region of interest" description="Disordered" evidence="6">
    <location>
        <begin position="35"/>
        <end position="55"/>
    </location>
</feature>
<feature type="transmembrane region" description="Helical" evidence="7">
    <location>
        <begin position="319"/>
        <end position="343"/>
    </location>
</feature>
<feature type="transmembrane region" description="Helical" evidence="7">
    <location>
        <begin position="150"/>
        <end position="170"/>
    </location>
</feature>
<comment type="caution">
    <text evidence="8">The sequence shown here is derived from an EMBL/GenBank/DDBJ whole genome shotgun (WGS) entry which is preliminary data.</text>
</comment>
<keyword evidence="4 7" id="KW-1133">Transmembrane helix</keyword>
<comment type="similarity">
    <text evidence="2">Belongs to the UPF0359 family.</text>
</comment>
<protein>
    <submittedName>
        <fullName evidence="8">Transmembrane protein adipocyte-associated 1 homolog</fullName>
    </submittedName>
</protein>
<dbReference type="PANTHER" id="PTHR15876:SF12">
    <property type="entry name" value="TRANSMEMBRANE PROTEIN ADIPOCYTE-ASSOCIATED 1-RELATED"/>
    <property type="match status" value="1"/>
</dbReference>
<feature type="non-terminal residue" evidence="8">
    <location>
        <position position="1"/>
    </location>
</feature>
<dbReference type="InterPro" id="IPR018781">
    <property type="entry name" value="TPRA1/CAND2/CAND8"/>
</dbReference>
<evidence type="ECO:0000256" key="4">
    <source>
        <dbReference type="ARBA" id="ARBA00022989"/>
    </source>
</evidence>
<dbReference type="AlphaFoldDB" id="A0A699HHF7"/>
<gene>
    <name evidence="8" type="ORF">Tci_389512</name>
</gene>
<evidence type="ECO:0000256" key="2">
    <source>
        <dbReference type="ARBA" id="ARBA00010125"/>
    </source>
</evidence>
<accession>A0A699HHF7</accession>
<evidence type="ECO:0000256" key="3">
    <source>
        <dbReference type="ARBA" id="ARBA00022692"/>
    </source>
</evidence>
<name>A0A699HHF7_TANCI</name>
<reference evidence="8" key="1">
    <citation type="journal article" date="2019" name="Sci. Rep.">
        <title>Draft genome of Tanacetum cinerariifolium, the natural source of mosquito coil.</title>
        <authorList>
            <person name="Yamashiro T."/>
            <person name="Shiraishi A."/>
            <person name="Satake H."/>
            <person name="Nakayama K."/>
        </authorList>
    </citation>
    <scope>NUCLEOTIDE SEQUENCE</scope>
</reference>
<evidence type="ECO:0000256" key="6">
    <source>
        <dbReference type="SAM" id="MobiDB-lite"/>
    </source>
</evidence>
<proteinExistence type="inferred from homology"/>
<sequence length="372" mass="41369">YFQKKGQTPEACVFSGAAMVVTTDPSANGCTYPSSASGTTMNGNTKPPGSTTVINSNHRRTKLGLQNPCPNTMSEDLIGTIPAITDIHHATSSPPSLSLSPLDQSNCGYGLWYTCVLSIPAVIFVVYLGFHLKKNIKKLRHRKSHVMITYYLLLCFSAILNLAWSALQVWQCIPGKELSWNLLSLLTALGTLFLEISLVAFLLQESYANGLEALAHTFIISGLIVGADILLKAIGVFGFHVPLFMDGEKTHRGKWVLWTVDELMLTCIYGYILFVHYSKWRDKLPPRPAFYNYVVVMFVTTGIALFGCGLAALGAGFGLWLYSFVVICYHTLYLPFVYVTFLADFFQEEDLLLDTAYYSEMKDAGFFDSDWE</sequence>
<organism evidence="8">
    <name type="scientific">Tanacetum cinerariifolium</name>
    <name type="common">Dalmatian daisy</name>
    <name type="synonym">Chrysanthemum cinerariifolium</name>
    <dbReference type="NCBI Taxonomy" id="118510"/>
    <lineage>
        <taxon>Eukaryota</taxon>
        <taxon>Viridiplantae</taxon>
        <taxon>Streptophyta</taxon>
        <taxon>Embryophyta</taxon>
        <taxon>Tracheophyta</taxon>
        <taxon>Spermatophyta</taxon>
        <taxon>Magnoliopsida</taxon>
        <taxon>eudicotyledons</taxon>
        <taxon>Gunneridae</taxon>
        <taxon>Pentapetalae</taxon>
        <taxon>asterids</taxon>
        <taxon>campanulids</taxon>
        <taxon>Asterales</taxon>
        <taxon>Asteraceae</taxon>
        <taxon>Asteroideae</taxon>
        <taxon>Anthemideae</taxon>
        <taxon>Anthemidinae</taxon>
        <taxon>Tanacetum</taxon>
    </lineage>
</organism>
<keyword evidence="5 7" id="KW-0472">Membrane</keyword>
<feature type="transmembrane region" description="Helical" evidence="7">
    <location>
        <begin position="255"/>
        <end position="277"/>
    </location>
</feature>
<feature type="transmembrane region" description="Helical" evidence="7">
    <location>
        <begin position="110"/>
        <end position="130"/>
    </location>
</feature>
<evidence type="ECO:0000313" key="8">
    <source>
        <dbReference type="EMBL" id="GEY17538.1"/>
    </source>
</evidence>
<keyword evidence="3 7" id="KW-0812">Transmembrane</keyword>
<feature type="transmembrane region" description="Helical" evidence="7">
    <location>
        <begin position="215"/>
        <end position="235"/>
    </location>
</feature>
<dbReference type="EMBL" id="BKCJ010157529">
    <property type="protein sequence ID" value="GEY17538.1"/>
    <property type="molecule type" value="Genomic_DNA"/>
</dbReference>
<dbReference type="Pfam" id="PF10160">
    <property type="entry name" value="Tmemb_40"/>
    <property type="match status" value="1"/>
</dbReference>
<dbReference type="GO" id="GO:0005886">
    <property type="term" value="C:plasma membrane"/>
    <property type="evidence" value="ECO:0007669"/>
    <property type="project" value="TreeGrafter"/>
</dbReference>
<evidence type="ECO:0000256" key="7">
    <source>
        <dbReference type="SAM" id="Phobius"/>
    </source>
</evidence>
<feature type="transmembrane region" description="Helical" evidence="7">
    <location>
        <begin position="289"/>
        <end position="313"/>
    </location>
</feature>